<feature type="domain" description="SLC12A transporter C-terminal" evidence="8">
    <location>
        <begin position="593"/>
        <end position="703"/>
    </location>
</feature>
<feature type="compositionally biased region" description="Polar residues" evidence="5">
    <location>
        <begin position="1"/>
        <end position="16"/>
    </location>
</feature>
<dbReference type="GO" id="GO:0055078">
    <property type="term" value="P:sodium ion homeostasis"/>
    <property type="evidence" value="ECO:0007669"/>
    <property type="project" value="TreeGrafter"/>
</dbReference>
<feature type="transmembrane region" description="Helical" evidence="6">
    <location>
        <begin position="468"/>
        <end position="490"/>
    </location>
</feature>
<accession>A0A8C6P571</accession>
<keyword evidence="2 6" id="KW-0812">Transmembrane</keyword>
<evidence type="ECO:0000256" key="6">
    <source>
        <dbReference type="SAM" id="Phobius"/>
    </source>
</evidence>
<dbReference type="GeneTree" id="ENSGT00940000155044"/>
<dbReference type="AlphaFoldDB" id="A0A8C6P571"/>
<evidence type="ECO:0000256" key="2">
    <source>
        <dbReference type="ARBA" id="ARBA00022692"/>
    </source>
</evidence>
<dbReference type="GO" id="GO:0055075">
    <property type="term" value="P:potassium ion homeostasis"/>
    <property type="evidence" value="ECO:0007669"/>
    <property type="project" value="TreeGrafter"/>
</dbReference>
<dbReference type="Pfam" id="PF03522">
    <property type="entry name" value="SLC12"/>
    <property type="match status" value="2"/>
</dbReference>
<feature type="transmembrane region" description="Helical" evidence="6">
    <location>
        <begin position="102"/>
        <end position="129"/>
    </location>
</feature>
<sequence length="956" mass="106956">MDQFPQLQNYATSMPRQVTKRRPSLGTLRKTFEAKAVQAEREAISNSSNLPEPDIENEAPAPKDEAPPRFGWIEGVMIRCMLNIWGVILFLRLTWITSQAGIVLTCLIILMSVVVTVVTALSISAIATNGSVASGGTYFLVSRTMGPEIGGPIGVVFSFANALASVLNIVGFAEVISQLLQEFNVVMVDPTNDVRIVGVITVTAILLIILAGMTWVMKMVFFLALMIAFSSYIVGTIISPSIEKQSIGIFGYRGKSWFSYAFHLMPSCPLKRDQGNFFQMFALFFPSVTCITAGANISGDLKDPASAIPKGTLLAILWTTLTYLVIAITSGACVVRDASGNITDFMTGNITDGCVGLACNMGWNFTSCSQSRTCNYGLANNVQVISQLSGVYYLITVGVFAASLSSALGFFVSAPKMFQCLCSDKIYPYIIFFAKGYGKNDEPFRSYALCYIISVGFILIAQLDVIALLISNFFLCVYGLINFSCFHASMINSPGWRPAFRFYSKWTSLFGAVVCLVLMFLFTWWSALITVIIIIFLYGYVVYTKPKVNWGSSIQAESYNMALSYSVSLTSVEDHVKNFRPQCLVMTGPPKRRPALVDFVSSFTKHVSLMVCGDIIMEDSINQLRDATHVNWLNKRKVRSFYTPFTASSLREGTKQLLQATGLGKLKPNTLVLGFKSNWKESTLESIDDYINTIFDTFDSKFCFRSSQSVWMCARLDQRAVYQGCECKHTAHRGCPLLVFVADDVSDEDDSDPIRTVFQNSQGKKTIDVYWIADDGGLTLLIPYLFTRRRRWRKCKVRVFIMGQEETVKESRDNIIVLLKRFRLDVHDVIVMTDMDRCPLPKSLNRFEESVIPFRLFDDQQDGASIQELRKNAPWKISDKEFEAFKQKSENKVRLNEIIRKNSQHSALVLVSLPVPQRDCPSALYMAWLDTLTYGLHCPVALIRGNQQNVLTLYCQ</sequence>
<organism evidence="9 10">
    <name type="scientific">Nothobranchius furzeri</name>
    <name type="common">Turquoise killifish</name>
    <dbReference type="NCBI Taxonomy" id="105023"/>
    <lineage>
        <taxon>Eukaryota</taxon>
        <taxon>Metazoa</taxon>
        <taxon>Chordata</taxon>
        <taxon>Craniata</taxon>
        <taxon>Vertebrata</taxon>
        <taxon>Euteleostomi</taxon>
        <taxon>Actinopterygii</taxon>
        <taxon>Neopterygii</taxon>
        <taxon>Teleostei</taxon>
        <taxon>Neoteleostei</taxon>
        <taxon>Acanthomorphata</taxon>
        <taxon>Ovalentaria</taxon>
        <taxon>Atherinomorphae</taxon>
        <taxon>Cyprinodontiformes</taxon>
        <taxon>Nothobranchiidae</taxon>
        <taxon>Nothobranchius</taxon>
    </lineage>
</organism>
<evidence type="ECO:0000313" key="10">
    <source>
        <dbReference type="Proteomes" id="UP000694548"/>
    </source>
</evidence>
<feature type="region of interest" description="Disordered" evidence="5">
    <location>
        <begin position="39"/>
        <end position="66"/>
    </location>
</feature>
<keyword evidence="4 6" id="KW-0472">Membrane</keyword>
<evidence type="ECO:0000256" key="3">
    <source>
        <dbReference type="ARBA" id="ARBA00022989"/>
    </source>
</evidence>
<dbReference type="InterPro" id="IPR018491">
    <property type="entry name" value="SLC12_C"/>
</dbReference>
<evidence type="ECO:0000259" key="7">
    <source>
        <dbReference type="Pfam" id="PF00324"/>
    </source>
</evidence>
<feature type="transmembrane region" description="Helical" evidence="6">
    <location>
        <begin position="391"/>
        <end position="411"/>
    </location>
</feature>
<evidence type="ECO:0000259" key="8">
    <source>
        <dbReference type="Pfam" id="PF03522"/>
    </source>
</evidence>
<feature type="transmembrane region" description="Helical" evidence="6">
    <location>
        <begin position="76"/>
        <end position="95"/>
    </location>
</feature>
<dbReference type="PANTHER" id="PTHR11827:SF97">
    <property type="entry name" value="SLC12A10.3 SOLUTE CARRIER FAMILY 12 (SODIUM_POTASSIUM_CHLORIDE TRANSPORTERS), MEMBER 10, TANDEM DUPLICATE 3 ISOFORM X1-RELATED"/>
    <property type="match status" value="1"/>
</dbReference>
<dbReference type="Gene3D" id="1.20.1740.10">
    <property type="entry name" value="Amino acid/polyamine transporter I"/>
    <property type="match status" value="1"/>
</dbReference>
<dbReference type="Proteomes" id="UP000694548">
    <property type="component" value="Chromosome sgr04"/>
</dbReference>
<evidence type="ECO:0000256" key="4">
    <source>
        <dbReference type="ARBA" id="ARBA00023136"/>
    </source>
</evidence>
<feature type="transmembrane region" description="Helical" evidence="6">
    <location>
        <begin position="315"/>
        <end position="335"/>
    </location>
</feature>
<reference evidence="9" key="2">
    <citation type="submission" date="2025-08" db="UniProtKB">
        <authorList>
            <consortium name="Ensembl"/>
        </authorList>
    </citation>
    <scope>IDENTIFICATION</scope>
</reference>
<dbReference type="InterPro" id="IPR004842">
    <property type="entry name" value="SLC12A_fam"/>
</dbReference>
<evidence type="ECO:0000256" key="5">
    <source>
        <dbReference type="SAM" id="MobiDB-lite"/>
    </source>
</evidence>
<evidence type="ECO:0000313" key="9">
    <source>
        <dbReference type="Ensembl" id="ENSNFUP00015038559.1"/>
    </source>
</evidence>
<dbReference type="GO" id="GO:0008511">
    <property type="term" value="F:sodium:potassium:chloride symporter activity"/>
    <property type="evidence" value="ECO:0007669"/>
    <property type="project" value="TreeGrafter"/>
</dbReference>
<feature type="transmembrane region" description="Helical" evidence="6">
    <location>
        <begin position="219"/>
        <end position="238"/>
    </location>
</feature>
<dbReference type="NCBIfam" id="TIGR00930">
    <property type="entry name" value="2a30"/>
    <property type="match status" value="1"/>
</dbReference>
<evidence type="ECO:0000256" key="1">
    <source>
        <dbReference type="ARBA" id="ARBA00004141"/>
    </source>
</evidence>
<name>A0A8C6P571_NOTFU</name>
<feature type="transmembrane region" description="Helical" evidence="6">
    <location>
        <begin position="510"/>
        <end position="543"/>
    </location>
</feature>
<comment type="subcellular location">
    <subcellularLocation>
        <location evidence="1">Membrane</location>
        <topology evidence="1">Multi-pass membrane protein</topology>
    </subcellularLocation>
</comment>
<dbReference type="GO" id="GO:0055064">
    <property type="term" value="P:chloride ion homeostasis"/>
    <property type="evidence" value="ECO:0007669"/>
    <property type="project" value="TreeGrafter"/>
</dbReference>
<dbReference type="GO" id="GO:0016324">
    <property type="term" value="C:apical plasma membrane"/>
    <property type="evidence" value="ECO:0007669"/>
    <property type="project" value="TreeGrafter"/>
</dbReference>
<feature type="transmembrane region" description="Helical" evidence="6">
    <location>
        <begin position="149"/>
        <end position="173"/>
    </location>
</feature>
<dbReference type="InterPro" id="IPR002948">
    <property type="entry name" value="SLC12A3"/>
</dbReference>
<dbReference type="GO" id="GO:1990573">
    <property type="term" value="P:potassium ion import across plasma membrane"/>
    <property type="evidence" value="ECO:0007669"/>
    <property type="project" value="TreeGrafter"/>
</dbReference>
<keyword evidence="3 6" id="KW-1133">Transmembrane helix</keyword>
<feature type="transmembrane region" description="Helical" evidence="6">
    <location>
        <begin position="277"/>
        <end position="295"/>
    </location>
</feature>
<dbReference type="Pfam" id="PF00324">
    <property type="entry name" value="AA_permease"/>
    <property type="match status" value="1"/>
</dbReference>
<dbReference type="Ensembl" id="ENSNFUT00015040261.1">
    <property type="protein sequence ID" value="ENSNFUP00015038559.1"/>
    <property type="gene ID" value="ENSNFUG00015013583.1"/>
</dbReference>
<feature type="region of interest" description="Disordered" evidence="5">
    <location>
        <begin position="1"/>
        <end position="24"/>
    </location>
</feature>
<dbReference type="PRINTS" id="PR01230">
    <property type="entry name" value="NACLTRNSPORT"/>
</dbReference>
<feature type="domain" description="Amino acid permease/ SLC12A" evidence="7">
    <location>
        <begin position="75"/>
        <end position="584"/>
    </location>
</feature>
<feature type="transmembrane region" description="Helical" evidence="6">
    <location>
        <begin position="444"/>
        <end position="461"/>
    </location>
</feature>
<reference evidence="9" key="1">
    <citation type="submission" date="2014-08" db="EMBL/GenBank/DDBJ databases">
        <authorList>
            <person name="Senf B."/>
            <person name="Petzold A."/>
            <person name="Downie B.R."/>
            <person name="Koch P."/>
            <person name="Platzer M."/>
        </authorList>
    </citation>
    <scope>NUCLEOTIDE SEQUENCE [LARGE SCALE GENOMIC DNA]</scope>
    <source>
        <strain evidence="9">GRZ</strain>
    </source>
</reference>
<keyword evidence="10" id="KW-1185">Reference proteome</keyword>
<protein>
    <submittedName>
        <fullName evidence="9">Solute carrier family 12 member 10, tandem duplicate 1</fullName>
    </submittedName>
</protein>
<feature type="domain" description="SLC12A transporter C-terminal" evidence="8">
    <location>
        <begin position="756"/>
        <end position="955"/>
    </location>
</feature>
<gene>
    <name evidence="9" type="primary">LOC107377151</name>
</gene>
<dbReference type="PANTHER" id="PTHR11827">
    <property type="entry name" value="SOLUTE CARRIER FAMILY 12, CATION COTRANSPORTERS"/>
    <property type="match status" value="1"/>
</dbReference>
<feature type="transmembrane region" description="Helical" evidence="6">
    <location>
        <begin position="194"/>
        <end position="213"/>
    </location>
</feature>
<proteinExistence type="predicted"/>
<dbReference type="InterPro" id="IPR004841">
    <property type="entry name" value="AA-permease/SLC12A_dom"/>
</dbReference>
<dbReference type="GO" id="GO:0006884">
    <property type="term" value="P:cell volume homeostasis"/>
    <property type="evidence" value="ECO:0007669"/>
    <property type="project" value="TreeGrafter"/>
</dbReference>
<reference evidence="9" key="3">
    <citation type="submission" date="2025-09" db="UniProtKB">
        <authorList>
            <consortium name="Ensembl"/>
        </authorList>
    </citation>
    <scope>IDENTIFICATION</scope>
</reference>